<sequence length="320" mass="36414">MPHSHHSHSGQFCKHASGLLEDVVLTALSKGFVLYGLTEHVPRYRLDDLYPEEDGLSLDVLLKQFEDFLDEAHRLKTAYASRITLLVGLETEFITPTDLDHLDDLLKRTAGRVDYVVGSLHHVNSIPIDFDRTTFQNALFSFSVENQAQGLHAATDQMDSFLSAYFDSQYELFKRCQPEIIGHIDLCRLYDPLIQFKDYPSAWSKLERNVLFAIGYGALFEVNAAALKKGWKTAYPGEDVLELIIQHGGRFALSDDSHGPQSVGLNYNRMATYLRQMGVTEIWYLQQSLAPNAAGRHVSAVKTGGYWWEHQFWAEEWLRA</sequence>
<keyword evidence="6 8" id="KW-0368">Histidine biosynthesis</keyword>
<dbReference type="InterPro" id="IPR010140">
    <property type="entry name" value="Histidinol_P_phosphatase_HisJ"/>
</dbReference>
<dbReference type="CDD" id="cd12110">
    <property type="entry name" value="PHP_HisPPase_Hisj_like"/>
    <property type="match status" value="1"/>
</dbReference>
<dbReference type="GO" id="GO:0004401">
    <property type="term" value="F:histidinol-phosphatase activity"/>
    <property type="evidence" value="ECO:0007669"/>
    <property type="project" value="UniProtKB-UniRule"/>
</dbReference>
<dbReference type="EC" id="3.1.3.15" evidence="3 8"/>
<evidence type="ECO:0000256" key="6">
    <source>
        <dbReference type="ARBA" id="ARBA00023102"/>
    </source>
</evidence>
<evidence type="ECO:0000259" key="9">
    <source>
        <dbReference type="Pfam" id="PF02811"/>
    </source>
</evidence>
<dbReference type="InterPro" id="IPR016195">
    <property type="entry name" value="Pol/histidinol_Pase-like"/>
</dbReference>
<dbReference type="GO" id="GO:0005737">
    <property type="term" value="C:cytoplasm"/>
    <property type="evidence" value="ECO:0007669"/>
    <property type="project" value="TreeGrafter"/>
</dbReference>
<dbReference type="KEGG" id="sla:SERLADRAFT_447775"/>
<dbReference type="InterPro" id="IPR004013">
    <property type="entry name" value="PHP_dom"/>
</dbReference>
<evidence type="ECO:0000256" key="3">
    <source>
        <dbReference type="ARBA" id="ARBA00013085"/>
    </source>
</evidence>
<dbReference type="PANTHER" id="PTHR21039:SF0">
    <property type="entry name" value="HISTIDINOL-PHOSPHATASE"/>
    <property type="match status" value="1"/>
</dbReference>
<reference evidence="10" key="1">
    <citation type="submission" date="2011-04" db="EMBL/GenBank/DDBJ databases">
        <title>Evolution of plant cell wall degrading machinery underlies the functional diversity of forest fungi.</title>
        <authorList>
            <consortium name="US DOE Joint Genome Institute (JGI-PGF)"/>
            <person name="Eastwood D.C."/>
            <person name="Floudas D."/>
            <person name="Binder M."/>
            <person name="Majcherczyk A."/>
            <person name="Schneider P."/>
            <person name="Aerts A."/>
            <person name="Asiegbu F.O."/>
            <person name="Baker S.E."/>
            <person name="Barry K."/>
            <person name="Bendiksby M."/>
            <person name="Blumentritt M."/>
            <person name="Coutinho P.M."/>
            <person name="Cullen D."/>
            <person name="Cullen D."/>
            <person name="Gathman A."/>
            <person name="Goodell B."/>
            <person name="Henrissat B."/>
            <person name="Ihrmark K."/>
            <person name="Kauserud H."/>
            <person name="Kohler A."/>
            <person name="LaButti K."/>
            <person name="Lapidus A."/>
            <person name="Lavin J.L."/>
            <person name="Lee Y.-H."/>
            <person name="Lindquist E."/>
            <person name="Lilly W."/>
            <person name="Lucas S."/>
            <person name="Morin E."/>
            <person name="Murat C."/>
            <person name="Oguiza J.A."/>
            <person name="Park J."/>
            <person name="Pisabarro A.G."/>
            <person name="Riley R."/>
            <person name="Rosling A."/>
            <person name="Salamov A."/>
            <person name="Schmidt O."/>
            <person name="Schmutz J."/>
            <person name="Skrede I."/>
            <person name="Stenlid J."/>
            <person name="Wiebenga A."/>
            <person name="Xie X."/>
            <person name="Kues U."/>
            <person name="Hibbett D.S."/>
            <person name="Hoffmeister D."/>
            <person name="Hogberg N."/>
            <person name="Martin F."/>
            <person name="Grigoriev I.V."/>
            <person name="Watkinson S.C."/>
        </authorList>
    </citation>
    <scope>NUCLEOTIDE SEQUENCE</scope>
    <source>
        <strain evidence="10">S7.9</strain>
    </source>
</reference>
<comment type="pathway">
    <text evidence="1 8">Amino-acid biosynthesis; L-histidine biosynthesis; L-histidine from 5-phospho-alpha-D-ribose 1-diphosphate: step 8/9.</text>
</comment>
<evidence type="ECO:0000256" key="8">
    <source>
        <dbReference type="RuleBase" id="RU366003"/>
    </source>
</evidence>
<accession>F8NQL1</accession>
<dbReference type="HOGENOM" id="CLU_054611_0_0_1"/>
<protein>
    <recommendedName>
        <fullName evidence="3 8">Histidinol-phosphatase</fullName>
        <shortName evidence="8">HolPase</shortName>
        <ecNumber evidence="3 8">3.1.3.15</ecNumber>
    </recommendedName>
</protein>
<dbReference type="GO" id="GO:0000105">
    <property type="term" value="P:L-histidine biosynthetic process"/>
    <property type="evidence" value="ECO:0007669"/>
    <property type="project" value="UniProtKB-UniRule"/>
</dbReference>
<evidence type="ECO:0000256" key="4">
    <source>
        <dbReference type="ARBA" id="ARBA00022605"/>
    </source>
</evidence>
<evidence type="ECO:0000256" key="2">
    <source>
        <dbReference type="ARBA" id="ARBA00009152"/>
    </source>
</evidence>
<dbReference type="PANTHER" id="PTHR21039">
    <property type="entry name" value="HISTIDINOL PHOSPHATASE-RELATED"/>
    <property type="match status" value="1"/>
</dbReference>
<evidence type="ECO:0000256" key="1">
    <source>
        <dbReference type="ARBA" id="ARBA00004970"/>
    </source>
</evidence>
<dbReference type="RefSeq" id="XP_007316790.1">
    <property type="nucleotide sequence ID" value="XM_007316728.1"/>
</dbReference>
<dbReference type="AlphaFoldDB" id="F8NQL1"/>
<dbReference type="OrthoDB" id="5957391at2759"/>
<dbReference type="EMBL" id="GL945432">
    <property type="protein sequence ID" value="EGO26617.1"/>
    <property type="molecule type" value="Genomic_DNA"/>
</dbReference>
<proteinExistence type="inferred from homology"/>
<evidence type="ECO:0000256" key="5">
    <source>
        <dbReference type="ARBA" id="ARBA00022801"/>
    </source>
</evidence>
<name>F8NQL1_SERL9</name>
<comment type="similarity">
    <text evidence="2 8">Belongs to the PHP hydrolase family. HisK subfamily.</text>
</comment>
<dbReference type="Gene3D" id="3.20.20.140">
    <property type="entry name" value="Metal-dependent hydrolases"/>
    <property type="match status" value="1"/>
</dbReference>
<organism>
    <name type="scientific">Serpula lacrymans var. lacrymans (strain S7.9)</name>
    <name type="common">Dry rot fungus</name>
    <dbReference type="NCBI Taxonomy" id="578457"/>
    <lineage>
        <taxon>Eukaryota</taxon>
        <taxon>Fungi</taxon>
        <taxon>Dikarya</taxon>
        <taxon>Basidiomycota</taxon>
        <taxon>Agaricomycotina</taxon>
        <taxon>Agaricomycetes</taxon>
        <taxon>Agaricomycetidae</taxon>
        <taxon>Boletales</taxon>
        <taxon>Coniophorineae</taxon>
        <taxon>Serpulaceae</taxon>
        <taxon>Serpula</taxon>
    </lineage>
</organism>
<dbReference type="GeneID" id="18816411"/>
<keyword evidence="5 8" id="KW-0378">Hydrolase</keyword>
<feature type="domain" description="PHP" evidence="9">
    <location>
        <begin position="5"/>
        <end position="224"/>
    </location>
</feature>
<dbReference type="SUPFAM" id="SSF89550">
    <property type="entry name" value="PHP domain-like"/>
    <property type="match status" value="1"/>
</dbReference>
<comment type="catalytic activity">
    <reaction evidence="7 8">
        <text>L-histidinol phosphate + H2O = L-histidinol + phosphate</text>
        <dbReference type="Rhea" id="RHEA:14465"/>
        <dbReference type="ChEBI" id="CHEBI:15377"/>
        <dbReference type="ChEBI" id="CHEBI:43474"/>
        <dbReference type="ChEBI" id="CHEBI:57699"/>
        <dbReference type="ChEBI" id="CHEBI:57980"/>
        <dbReference type="EC" id="3.1.3.15"/>
    </reaction>
</comment>
<dbReference type="NCBIfam" id="TIGR01856">
    <property type="entry name" value="hisJ_fam"/>
    <property type="match status" value="1"/>
</dbReference>
<dbReference type="Pfam" id="PF02811">
    <property type="entry name" value="PHP"/>
    <property type="match status" value="1"/>
</dbReference>
<dbReference type="UniPathway" id="UPA00031">
    <property type="reaction ID" value="UER00013"/>
</dbReference>
<dbReference type="Proteomes" id="UP000008064">
    <property type="component" value="Unassembled WGS sequence"/>
</dbReference>
<evidence type="ECO:0000256" key="7">
    <source>
        <dbReference type="ARBA" id="ARBA00049158"/>
    </source>
</evidence>
<gene>
    <name evidence="10" type="ORF">SERLADRAFT_447775</name>
</gene>
<evidence type="ECO:0000313" key="10">
    <source>
        <dbReference type="EMBL" id="EGO26617.1"/>
    </source>
</evidence>
<keyword evidence="4 8" id="KW-0028">Amino-acid biosynthesis</keyword>